<reference evidence="13" key="2">
    <citation type="submission" date="2012-11" db="EMBL/GenBank/DDBJ databases">
        <authorList>
            <person name="Kuo A."/>
            <person name="Curtis B.A."/>
            <person name="Tanifuji G."/>
            <person name="Burki F."/>
            <person name="Gruber A."/>
            <person name="Irimia M."/>
            <person name="Maruyama S."/>
            <person name="Arias M.C."/>
            <person name="Ball S.G."/>
            <person name="Gile G.H."/>
            <person name="Hirakawa Y."/>
            <person name="Hopkins J.F."/>
            <person name="Rensing S.A."/>
            <person name="Schmutz J."/>
            <person name="Symeonidi A."/>
            <person name="Elias M."/>
            <person name="Eveleigh R.J."/>
            <person name="Herman E.K."/>
            <person name="Klute M.J."/>
            <person name="Nakayama T."/>
            <person name="Obornik M."/>
            <person name="Reyes-Prieto A."/>
            <person name="Armbrust E.V."/>
            <person name="Aves S.J."/>
            <person name="Beiko R.G."/>
            <person name="Coutinho P."/>
            <person name="Dacks J.B."/>
            <person name="Durnford D.G."/>
            <person name="Fast N.M."/>
            <person name="Green B.R."/>
            <person name="Grisdale C."/>
            <person name="Hempe F."/>
            <person name="Henrissat B."/>
            <person name="Hoppner M.P."/>
            <person name="Ishida K.-I."/>
            <person name="Kim E."/>
            <person name="Koreny L."/>
            <person name="Kroth P.G."/>
            <person name="Liu Y."/>
            <person name="Malik S.-B."/>
            <person name="Maier U.G."/>
            <person name="McRose D."/>
            <person name="Mock T."/>
            <person name="Neilson J.A."/>
            <person name="Onodera N.T."/>
            <person name="Poole A.M."/>
            <person name="Pritham E.J."/>
            <person name="Richards T.A."/>
            <person name="Rocap G."/>
            <person name="Roy S.W."/>
            <person name="Sarai C."/>
            <person name="Schaack S."/>
            <person name="Shirato S."/>
            <person name="Slamovits C.H."/>
            <person name="Spencer D.F."/>
            <person name="Suzuki S."/>
            <person name="Worden A.Z."/>
            <person name="Zauner S."/>
            <person name="Barry K."/>
            <person name="Bell C."/>
            <person name="Bharti A.K."/>
            <person name="Crow J.A."/>
            <person name="Grimwood J."/>
            <person name="Kramer R."/>
            <person name="Lindquist E."/>
            <person name="Lucas S."/>
            <person name="Salamov A."/>
            <person name="McFadden G.I."/>
            <person name="Lane C.E."/>
            <person name="Keeling P.J."/>
            <person name="Gray M.W."/>
            <person name="Grigoriev I.V."/>
            <person name="Archibald J.M."/>
        </authorList>
    </citation>
    <scope>NUCLEOTIDE SEQUENCE</scope>
    <source>
        <strain evidence="13">CCMP2712</strain>
    </source>
</reference>
<evidence type="ECO:0000256" key="7">
    <source>
        <dbReference type="ARBA" id="ARBA00023306"/>
    </source>
</evidence>
<organism evidence="11">
    <name type="scientific">Guillardia theta (strain CCMP2712)</name>
    <name type="common">Cryptophyte</name>
    <dbReference type="NCBI Taxonomy" id="905079"/>
    <lineage>
        <taxon>Eukaryota</taxon>
        <taxon>Cryptophyceae</taxon>
        <taxon>Pyrenomonadales</taxon>
        <taxon>Geminigeraceae</taxon>
        <taxon>Guillardia</taxon>
    </lineage>
</organism>
<proteinExistence type="inferred from homology"/>
<accession>L1IBM4</accession>
<dbReference type="PANTHER" id="PTHR48441:SF1">
    <property type="entry name" value="NT-3"/>
    <property type="match status" value="1"/>
</dbReference>
<feature type="domain" description="Kinetochore protein Nuf2 N-terminal" evidence="10">
    <location>
        <begin position="4"/>
        <end position="140"/>
    </location>
</feature>
<evidence type="ECO:0000313" key="11">
    <source>
        <dbReference type="EMBL" id="EKX33487.1"/>
    </source>
</evidence>
<dbReference type="OrthoDB" id="8194677at2759"/>
<protein>
    <recommendedName>
        <fullName evidence="10">Kinetochore protein Nuf2 N-terminal domain-containing protein</fullName>
    </recommendedName>
</protein>
<evidence type="ECO:0000256" key="5">
    <source>
        <dbReference type="ARBA" id="ARBA00022776"/>
    </source>
</evidence>
<keyword evidence="7" id="KW-0131">Cell cycle</keyword>
<keyword evidence="4" id="KW-0132">Cell division</keyword>
<comment type="subcellular location">
    <subcellularLocation>
        <location evidence="1">Chromosome</location>
        <location evidence="1">Centromere</location>
    </subcellularLocation>
</comment>
<evidence type="ECO:0000256" key="9">
    <source>
        <dbReference type="SAM" id="Coils"/>
    </source>
</evidence>
<dbReference type="HOGENOM" id="CLU_068530_0_0_1"/>
<sequence length="234" mass="27273">MSGYSFPVLENREILECMSELGCAMTEEQLVKPSPDHITRVMEQLLDIFMGFSADDNAQMRFSGIDVFDHPELHEFSVGQLAFNRSIMKLMQASGVHDFSHKDLSKPEYPRIRKIFSAVINFAKFREEKVSTFEQFVEATENLQNEKSVVDNKFEELTVQLHQLRAQRKQEEPIIQGLQQENEKMEEQIKSLNVEQSNLKAKIHEMKQHRQELSDKRDHDQFALLTLKTEVSKL</sequence>
<dbReference type="PANTHER" id="PTHR48441">
    <property type="match status" value="1"/>
</dbReference>
<dbReference type="KEGG" id="gtt:GUITHDRAFT_98317"/>
<dbReference type="STRING" id="905079.L1IBM4"/>
<dbReference type="RefSeq" id="XP_005820467.1">
    <property type="nucleotide sequence ID" value="XM_005820410.1"/>
</dbReference>
<evidence type="ECO:0000256" key="6">
    <source>
        <dbReference type="ARBA" id="ARBA00023054"/>
    </source>
</evidence>
<dbReference type="OMA" id="LINFCRY"/>
<evidence type="ECO:0000256" key="1">
    <source>
        <dbReference type="ARBA" id="ARBA00004584"/>
    </source>
</evidence>
<evidence type="ECO:0000256" key="4">
    <source>
        <dbReference type="ARBA" id="ARBA00022618"/>
    </source>
</evidence>
<reference evidence="11 13" key="1">
    <citation type="journal article" date="2012" name="Nature">
        <title>Algal genomes reveal evolutionary mosaicism and the fate of nucleomorphs.</title>
        <authorList>
            <consortium name="DOE Joint Genome Institute"/>
            <person name="Curtis B.A."/>
            <person name="Tanifuji G."/>
            <person name="Burki F."/>
            <person name="Gruber A."/>
            <person name="Irimia M."/>
            <person name="Maruyama S."/>
            <person name="Arias M.C."/>
            <person name="Ball S.G."/>
            <person name="Gile G.H."/>
            <person name="Hirakawa Y."/>
            <person name="Hopkins J.F."/>
            <person name="Kuo A."/>
            <person name="Rensing S.A."/>
            <person name="Schmutz J."/>
            <person name="Symeonidi A."/>
            <person name="Elias M."/>
            <person name="Eveleigh R.J."/>
            <person name="Herman E.K."/>
            <person name="Klute M.J."/>
            <person name="Nakayama T."/>
            <person name="Obornik M."/>
            <person name="Reyes-Prieto A."/>
            <person name="Armbrust E.V."/>
            <person name="Aves S.J."/>
            <person name="Beiko R.G."/>
            <person name="Coutinho P."/>
            <person name="Dacks J.B."/>
            <person name="Durnford D.G."/>
            <person name="Fast N.M."/>
            <person name="Green B.R."/>
            <person name="Grisdale C.J."/>
            <person name="Hempel F."/>
            <person name="Henrissat B."/>
            <person name="Hoppner M.P."/>
            <person name="Ishida K."/>
            <person name="Kim E."/>
            <person name="Koreny L."/>
            <person name="Kroth P.G."/>
            <person name="Liu Y."/>
            <person name="Malik S.B."/>
            <person name="Maier U.G."/>
            <person name="McRose D."/>
            <person name="Mock T."/>
            <person name="Neilson J.A."/>
            <person name="Onodera N.T."/>
            <person name="Poole A.M."/>
            <person name="Pritham E.J."/>
            <person name="Richards T.A."/>
            <person name="Rocap G."/>
            <person name="Roy S.W."/>
            <person name="Sarai C."/>
            <person name="Schaack S."/>
            <person name="Shirato S."/>
            <person name="Slamovits C.H."/>
            <person name="Spencer D.F."/>
            <person name="Suzuki S."/>
            <person name="Worden A.Z."/>
            <person name="Zauner S."/>
            <person name="Barry K."/>
            <person name="Bell C."/>
            <person name="Bharti A.K."/>
            <person name="Crow J.A."/>
            <person name="Grimwood J."/>
            <person name="Kramer R."/>
            <person name="Lindquist E."/>
            <person name="Lucas S."/>
            <person name="Salamov A."/>
            <person name="McFadden G.I."/>
            <person name="Lane C.E."/>
            <person name="Keeling P.J."/>
            <person name="Gray M.W."/>
            <person name="Grigoriev I.V."/>
            <person name="Archibald J.M."/>
        </authorList>
    </citation>
    <scope>NUCLEOTIDE SEQUENCE</scope>
    <source>
        <strain evidence="11 13">CCMP2712</strain>
    </source>
</reference>
<evidence type="ECO:0000313" key="12">
    <source>
        <dbReference type="EnsemblProtists" id="EKX33487"/>
    </source>
</evidence>
<dbReference type="InterPro" id="IPR038275">
    <property type="entry name" value="Nuf2_N_sf"/>
</dbReference>
<evidence type="ECO:0000313" key="13">
    <source>
        <dbReference type="Proteomes" id="UP000011087"/>
    </source>
</evidence>
<evidence type="ECO:0000259" key="10">
    <source>
        <dbReference type="Pfam" id="PF03800"/>
    </source>
</evidence>
<evidence type="ECO:0000256" key="8">
    <source>
        <dbReference type="ARBA" id="ARBA00023328"/>
    </source>
</evidence>
<dbReference type="PaxDb" id="55529-EKX33487"/>
<feature type="coiled-coil region" evidence="9">
    <location>
        <begin position="175"/>
        <end position="216"/>
    </location>
</feature>
<feature type="non-terminal residue" evidence="11">
    <location>
        <position position="1"/>
    </location>
</feature>
<dbReference type="AlphaFoldDB" id="L1IBM4"/>
<dbReference type="EnsemblProtists" id="EKX33487">
    <property type="protein sequence ID" value="EKX33487"/>
    <property type="gene ID" value="GUITHDRAFT_98317"/>
</dbReference>
<keyword evidence="6 9" id="KW-0175">Coiled coil</keyword>
<dbReference type="Proteomes" id="UP000011087">
    <property type="component" value="Unassembled WGS sequence"/>
</dbReference>
<comment type="similarity">
    <text evidence="2">Belongs to the NUF2 family.</text>
</comment>
<dbReference type="Pfam" id="PF03800">
    <property type="entry name" value="Nuf2"/>
    <property type="match status" value="1"/>
</dbReference>
<evidence type="ECO:0000256" key="2">
    <source>
        <dbReference type="ARBA" id="ARBA00005498"/>
    </source>
</evidence>
<name>L1IBM4_GUITC</name>
<keyword evidence="8" id="KW-0137">Centromere</keyword>
<dbReference type="eggNOG" id="KOG4438">
    <property type="taxonomic scope" value="Eukaryota"/>
</dbReference>
<evidence type="ECO:0000256" key="3">
    <source>
        <dbReference type="ARBA" id="ARBA00022454"/>
    </source>
</evidence>
<dbReference type="GO" id="GO:0051301">
    <property type="term" value="P:cell division"/>
    <property type="evidence" value="ECO:0007669"/>
    <property type="project" value="UniProtKB-KW"/>
</dbReference>
<dbReference type="InterPro" id="IPR005549">
    <property type="entry name" value="Kinetochore_Nuf2_N"/>
</dbReference>
<keyword evidence="13" id="KW-1185">Reference proteome</keyword>
<reference evidence="12" key="3">
    <citation type="submission" date="2016-03" db="UniProtKB">
        <authorList>
            <consortium name="EnsemblProtists"/>
        </authorList>
    </citation>
    <scope>IDENTIFICATION</scope>
</reference>
<dbReference type="Gene3D" id="1.10.418.60">
    <property type="entry name" value="Ncd80 complex, Nuf2 subunit"/>
    <property type="match status" value="1"/>
</dbReference>
<keyword evidence="3" id="KW-0158">Chromosome</keyword>
<keyword evidence="5" id="KW-0498">Mitosis</keyword>
<dbReference type="GeneID" id="17290204"/>
<dbReference type="GO" id="GO:0031262">
    <property type="term" value="C:Ndc80 complex"/>
    <property type="evidence" value="ECO:0007669"/>
    <property type="project" value="InterPro"/>
</dbReference>
<gene>
    <name evidence="11" type="ORF">GUITHDRAFT_98317</name>
</gene>
<dbReference type="EMBL" id="JH993140">
    <property type="protein sequence ID" value="EKX33487.1"/>
    <property type="molecule type" value="Genomic_DNA"/>
</dbReference>